<evidence type="ECO:0000313" key="7">
    <source>
        <dbReference type="EMBL" id="KAA6358668.1"/>
    </source>
</evidence>
<dbReference type="InterPro" id="IPR000719">
    <property type="entry name" value="Prot_kinase_dom"/>
</dbReference>
<dbReference type="GO" id="GO:0005634">
    <property type="term" value="C:nucleus"/>
    <property type="evidence" value="ECO:0007669"/>
    <property type="project" value="TreeGrafter"/>
</dbReference>
<dbReference type="Pfam" id="PF00069">
    <property type="entry name" value="Pkinase"/>
    <property type="match status" value="1"/>
</dbReference>
<protein>
    <submittedName>
        <fullName evidence="7">Putative AGC family protein kinase</fullName>
    </submittedName>
</protein>
<keyword evidence="2" id="KW-0808">Transferase</keyword>
<accession>A0A5J4TK65</accession>
<dbReference type="GO" id="GO:0005524">
    <property type="term" value="F:ATP binding"/>
    <property type="evidence" value="ECO:0007669"/>
    <property type="project" value="UniProtKB-KW"/>
</dbReference>
<evidence type="ECO:0000256" key="5">
    <source>
        <dbReference type="ARBA" id="ARBA00022840"/>
    </source>
</evidence>
<reference evidence="7 8" key="1">
    <citation type="submission" date="2019-03" db="EMBL/GenBank/DDBJ databases">
        <title>Single cell metagenomics reveals metabolic interactions within the superorganism composed of flagellate Streblomastix strix and complex community of Bacteroidetes bacteria on its surface.</title>
        <authorList>
            <person name="Treitli S.C."/>
            <person name="Kolisko M."/>
            <person name="Husnik F."/>
            <person name="Keeling P."/>
            <person name="Hampl V."/>
        </authorList>
    </citation>
    <scope>NUCLEOTIDE SEQUENCE [LARGE SCALE GENOMIC DNA]</scope>
    <source>
        <strain evidence="7">ST1C</strain>
    </source>
</reference>
<dbReference type="SUPFAM" id="SSF56112">
    <property type="entry name" value="Protein kinase-like (PK-like)"/>
    <property type="match status" value="1"/>
</dbReference>
<keyword evidence="5" id="KW-0067">ATP-binding</keyword>
<keyword evidence="1" id="KW-0723">Serine/threonine-protein kinase</keyword>
<evidence type="ECO:0000256" key="1">
    <source>
        <dbReference type="ARBA" id="ARBA00022527"/>
    </source>
</evidence>
<dbReference type="PANTHER" id="PTHR24345">
    <property type="entry name" value="SERINE/THREONINE-PROTEIN KINASE PLK"/>
    <property type="match status" value="1"/>
</dbReference>
<dbReference type="Gene3D" id="1.10.510.10">
    <property type="entry name" value="Transferase(Phosphotransferase) domain 1"/>
    <property type="match status" value="1"/>
</dbReference>
<evidence type="ECO:0000313" key="8">
    <source>
        <dbReference type="Proteomes" id="UP000324800"/>
    </source>
</evidence>
<dbReference type="AlphaFoldDB" id="A0A5J4TK65"/>
<dbReference type="InterPro" id="IPR011009">
    <property type="entry name" value="Kinase-like_dom_sf"/>
</dbReference>
<evidence type="ECO:0000259" key="6">
    <source>
        <dbReference type="PROSITE" id="PS50011"/>
    </source>
</evidence>
<dbReference type="PROSITE" id="PS50011">
    <property type="entry name" value="PROTEIN_KINASE_DOM"/>
    <property type="match status" value="1"/>
</dbReference>
<dbReference type="EMBL" id="SNRW01029528">
    <property type="protein sequence ID" value="KAA6358668.1"/>
    <property type="molecule type" value="Genomic_DNA"/>
</dbReference>
<organism evidence="7 8">
    <name type="scientific">Streblomastix strix</name>
    <dbReference type="NCBI Taxonomy" id="222440"/>
    <lineage>
        <taxon>Eukaryota</taxon>
        <taxon>Metamonada</taxon>
        <taxon>Preaxostyla</taxon>
        <taxon>Oxymonadida</taxon>
        <taxon>Streblomastigidae</taxon>
        <taxon>Streblomastix</taxon>
    </lineage>
</organism>
<proteinExistence type="predicted"/>
<dbReference type="PANTHER" id="PTHR24345:SF0">
    <property type="entry name" value="CELL CYCLE SERINE_THREONINE-PROTEIN KINASE CDC5_MSD2"/>
    <property type="match status" value="1"/>
</dbReference>
<feature type="non-terminal residue" evidence="7">
    <location>
        <position position="1"/>
    </location>
</feature>
<dbReference type="OrthoDB" id="4062651at2759"/>
<evidence type="ECO:0000256" key="3">
    <source>
        <dbReference type="ARBA" id="ARBA00022741"/>
    </source>
</evidence>
<dbReference type="Proteomes" id="UP000324800">
    <property type="component" value="Unassembled WGS sequence"/>
</dbReference>
<dbReference type="GO" id="GO:0004674">
    <property type="term" value="F:protein serine/threonine kinase activity"/>
    <property type="evidence" value="ECO:0007669"/>
    <property type="project" value="UniProtKB-KW"/>
</dbReference>
<feature type="domain" description="Protein kinase" evidence="6">
    <location>
        <begin position="1"/>
        <end position="140"/>
    </location>
</feature>
<keyword evidence="4 7" id="KW-0418">Kinase</keyword>
<name>A0A5J4TK65_9EUKA</name>
<sequence>FTPDLKPENVLLNQDYEIKLSDFGLARQLQLDKESTSAHGGTKNYLAPEILIAKEEQKQQRLTKAVDIFACGIMFFELLTHQHPFQQTSQQTLYERIIHDEPDDIPLRYPEAMRNLIYAMLNKNPSERITADQILQIPEVISKFEEIRQKEKEYEQKQGN</sequence>
<gene>
    <name evidence="7" type="ORF">EZS28_045805</name>
</gene>
<keyword evidence="3" id="KW-0547">Nucleotide-binding</keyword>
<evidence type="ECO:0000256" key="4">
    <source>
        <dbReference type="ARBA" id="ARBA00022777"/>
    </source>
</evidence>
<evidence type="ECO:0000256" key="2">
    <source>
        <dbReference type="ARBA" id="ARBA00022679"/>
    </source>
</evidence>
<dbReference type="SMART" id="SM00220">
    <property type="entry name" value="S_TKc"/>
    <property type="match status" value="1"/>
</dbReference>
<comment type="caution">
    <text evidence="7">The sequence shown here is derived from an EMBL/GenBank/DDBJ whole genome shotgun (WGS) entry which is preliminary data.</text>
</comment>